<accession>W2M2Y0</accession>
<dbReference type="VEuPathDB" id="FungiDB:PPTG_20756"/>
<dbReference type="Proteomes" id="UP000054423">
    <property type="component" value="Unassembled WGS sequence"/>
</dbReference>
<dbReference type="AlphaFoldDB" id="W2M2Y0"/>
<name>W2M2Y0_PHYNI</name>
<reference evidence="2" key="1">
    <citation type="submission" date="2013-11" db="EMBL/GenBank/DDBJ databases">
        <title>The Genome Sequence of Phytophthora parasitica CHvinca01.</title>
        <authorList>
            <consortium name="The Broad Institute Genomics Platform"/>
            <person name="Russ C."/>
            <person name="Tyler B."/>
            <person name="Panabieres F."/>
            <person name="Shan W."/>
            <person name="Tripathy S."/>
            <person name="Grunwald N."/>
            <person name="Machado M."/>
            <person name="Johnson C.S."/>
            <person name="Arredondo F."/>
            <person name="Hong C."/>
            <person name="Coffey M."/>
            <person name="Young S.K."/>
            <person name="Zeng Q."/>
            <person name="Gargeya S."/>
            <person name="Fitzgerald M."/>
            <person name="Abouelleil A."/>
            <person name="Alvarado L."/>
            <person name="Chapman S.B."/>
            <person name="Gainer-Dewar J."/>
            <person name="Goldberg J."/>
            <person name="Griggs A."/>
            <person name="Gujja S."/>
            <person name="Hansen M."/>
            <person name="Howarth C."/>
            <person name="Imamovic A."/>
            <person name="Ireland A."/>
            <person name="Larimer J."/>
            <person name="McCowan C."/>
            <person name="Murphy C."/>
            <person name="Pearson M."/>
            <person name="Poon T.W."/>
            <person name="Priest M."/>
            <person name="Roberts A."/>
            <person name="Saif S."/>
            <person name="Shea T."/>
            <person name="Sykes S."/>
            <person name="Wortman J."/>
            <person name="Nusbaum C."/>
            <person name="Birren B."/>
        </authorList>
    </citation>
    <scope>NUCLEOTIDE SEQUENCE [LARGE SCALE GENOMIC DNA]</scope>
    <source>
        <strain evidence="2">CHvinca01</strain>
    </source>
</reference>
<evidence type="ECO:0000256" key="1">
    <source>
        <dbReference type="SAM" id="MobiDB-lite"/>
    </source>
</evidence>
<feature type="region of interest" description="Disordered" evidence="1">
    <location>
        <begin position="40"/>
        <end position="109"/>
    </location>
</feature>
<protein>
    <submittedName>
        <fullName evidence="2">Uncharacterized protein</fullName>
    </submittedName>
</protein>
<organism evidence="2">
    <name type="scientific">Phytophthora nicotianae</name>
    <name type="common">Potato buckeye rot agent</name>
    <name type="synonym">Phytophthora parasitica</name>
    <dbReference type="NCBI Taxonomy" id="4792"/>
    <lineage>
        <taxon>Eukaryota</taxon>
        <taxon>Sar</taxon>
        <taxon>Stramenopiles</taxon>
        <taxon>Oomycota</taxon>
        <taxon>Peronosporomycetes</taxon>
        <taxon>Peronosporales</taxon>
        <taxon>Peronosporaceae</taxon>
        <taxon>Phytophthora</taxon>
    </lineage>
</organism>
<sequence>MVRNLSDAKEVAKVGVTLWHTSTTDWIIFGMRVNGSTTNISAPLNATPPEGGEAKSTKQSSAALLDTCQAPTGSVAQRPPPPHTHTHLQLTQPQGKVRRQGAAHYRQEEAFMTHEPTTVIENLQS</sequence>
<gene>
    <name evidence="2" type="ORF">L917_00572</name>
</gene>
<evidence type="ECO:0000313" key="2">
    <source>
        <dbReference type="EMBL" id="ETM03186.1"/>
    </source>
</evidence>
<proteinExistence type="predicted"/>
<dbReference type="EMBL" id="KI677280">
    <property type="protein sequence ID" value="ETM03186.1"/>
    <property type="molecule type" value="Genomic_DNA"/>
</dbReference>